<reference evidence="1" key="1">
    <citation type="submission" date="2021-06" db="EMBL/GenBank/DDBJ databases">
        <title>Parelaphostrongylus tenuis whole genome reference sequence.</title>
        <authorList>
            <person name="Garwood T.J."/>
            <person name="Larsen P.A."/>
            <person name="Fountain-Jones N.M."/>
            <person name="Garbe J.R."/>
            <person name="Macchietto M.G."/>
            <person name="Kania S.A."/>
            <person name="Gerhold R.W."/>
            <person name="Richards J.E."/>
            <person name="Wolf T.M."/>
        </authorList>
    </citation>
    <scope>NUCLEOTIDE SEQUENCE</scope>
    <source>
        <strain evidence="1">MNPRO001-30</strain>
        <tissue evidence="1">Meninges</tissue>
    </source>
</reference>
<dbReference type="EMBL" id="JAHQIW010006204">
    <property type="protein sequence ID" value="KAJ1368488.1"/>
    <property type="molecule type" value="Genomic_DNA"/>
</dbReference>
<dbReference type="AlphaFoldDB" id="A0AAD5R2N5"/>
<dbReference type="Proteomes" id="UP001196413">
    <property type="component" value="Unassembled WGS sequence"/>
</dbReference>
<protein>
    <submittedName>
        <fullName evidence="1">Uncharacterized protein</fullName>
    </submittedName>
</protein>
<keyword evidence="2" id="KW-1185">Reference proteome</keyword>
<sequence length="101" mass="11330">MDDVVPYPPKSCQERVIVSESSKMLVQPFGFHGPQLSVFASVETTLSPLPRLFVDYSTTFHCKTTRALVQTLAAGFETKGHLTKLESFDEVEEACQEYELN</sequence>
<comment type="caution">
    <text evidence="1">The sequence shown here is derived from an EMBL/GenBank/DDBJ whole genome shotgun (WGS) entry which is preliminary data.</text>
</comment>
<proteinExistence type="predicted"/>
<evidence type="ECO:0000313" key="2">
    <source>
        <dbReference type="Proteomes" id="UP001196413"/>
    </source>
</evidence>
<evidence type="ECO:0000313" key="1">
    <source>
        <dbReference type="EMBL" id="KAJ1368488.1"/>
    </source>
</evidence>
<name>A0AAD5R2N5_PARTN</name>
<organism evidence="1 2">
    <name type="scientific">Parelaphostrongylus tenuis</name>
    <name type="common">Meningeal worm</name>
    <dbReference type="NCBI Taxonomy" id="148309"/>
    <lineage>
        <taxon>Eukaryota</taxon>
        <taxon>Metazoa</taxon>
        <taxon>Ecdysozoa</taxon>
        <taxon>Nematoda</taxon>
        <taxon>Chromadorea</taxon>
        <taxon>Rhabditida</taxon>
        <taxon>Rhabditina</taxon>
        <taxon>Rhabditomorpha</taxon>
        <taxon>Strongyloidea</taxon>
        <taxon>Metastrongylidae</taxon>
        <taxon>Parelaphostrongylus</taxon>
    </lineage>
</organism>
<gene>
    <name evidence="1" type="ORF">KIN20_029624</name>
</gene>
<accession>A0AAD5R2N5</accession>